<accession>A0A8C3MQQ0</accession>
<organism evidence="2 3">
    <name type="scientific">Geospiza parvula</name>
    <name type="common">Small tree-finch</name>
    <name type="synonym">Camarhynchus parvulus</name>
    <dbReference type="NCBI Taxonomy" id="87175"/>
    <lineage>
        <taxon>Eukaryota</taxon>
        <taxon>Metazoa</taxon>
        <taxon>Chordata</taxon>
        <taxon>Craniata</taxon>
        <taxon>Vertebrata</taxon>
        <taxon>Euteleostomi</taxon>
        <taxon>Archelosauria</taxon>
        <taxon>Archosauria</taxon>
        <taxon>Dinosauria</taxon>
        <taxon>Saurischia</taxon>
        <taxon>Theropoda</taxon>
        <taxon>Coelurosauria</taxon>
        <taxon>Aves</taxon>
        <taxon>Neognathae</taxon>
        <taxon>Neoaves</taxon>
        <taxon>Telluraves</taxon>
        <taxon>Australaves</taxon>
        <taxon>Passeriformes</taxon>
        <taxon>Thraupidae</taxon>
        <taxon>Camarhynchus</taxon>
    </lineage>
</organism>
<sequence length="143" mass="15060">MQVSFVCSEHSIKSRSAEDRLNRQNAGSPSLGTRGNIDPRTGSCVPPLQPRCASIRQQSVKGQQSAGVSLAGTHQCHPNQLSPLTWALGRGLVQFCPALQQETLAVVTAVLGQCTVASSGLSAPALSHVLIQRRSIPATPSPR</sequence>
<evidence type="ECO:0000256" key="1">
    <source>
        <dbReference type="SAM" id="MobiDB-lite"/>
    </source>
</evidence>
<dbReference type="AlphaFoldDB" id="A0A8C3MQQ0"/>
<reference evidence="2" key="3">
    <citation type="submission" date="2025-09" db="UniProtKB">
        <authorList>
            <consortium name="Ensembl"/>
        </authorList>
    </citation>
    <scope>IDENTIFICATION</scope>
</reference>
<keyword evidence="3" id="KW-1185">Reference proteome</keyword>
<evidence type="ECO:0000313" key="2">
    <source>
        <dbReference type="Ensembl" id="ENSCPVP00000009862.1"/>
    </source>
</evidence>
<reference evidence="2" key="1">
    <citation type="submission" date="2020-02" db="EMBL/GenBank/DDBJ databases">
        <authorList>
            <person name="Enbody D E."/>
            <person name="Pettersson E M."/>
        </authorList>
    </citation>
    <scope>NUCLEOTIDE SEQUENCE [LARGE SCALE GENOMIC DNA]</scope>
</reference>
<feature type="compositionally biased region" description="Polar residues" evidence="1">
    <location>
        <begin position="23"/>
        <end position="33"/>
    </location>
</feature>
<dbReference type="Proteomes" id="UP000694382">
    <property type="component" value="Chromosome 21"/>
</dbReference>
<reference evidence="2" key="2">
    <citation type="submission" date="2025-08" db="UniProtKB">
        <authorList>
            <consortium name="Ensembl"/>
        </authorList>
    </citation>
    <scope>IDENTIFICATION</scope>
</reference>
<protein>
    <submittedName>
        <fullName evidence="2">Uncharacterized protein</fullName>
    </submittedName>
</protein>
<feature type="region of interest" description="Disordered" evidence="1">
    <location>
        <begin position="16"/>
        <end position="44"/>
    </location>
</feature>
<proteinExistence type="predicted"/>
<dbReference type="Ensembl" id="ENSCPVT00000010291.2">
    <property type="protein sequence ID" value="ENSCPVP00000009862.1"/>
    <property type="gene ID" value="ENSCPVG00000007202.2"/>
</dbReference>
<name>A0A8C3MQQ0_GEOPR</name>
<evidence type="ECO:0000313" key="3">
    <source>
        <dbReference type="Proteomes" id="UP000694382"/>
    </source>
</evidence>